<name>A0A480AZZ3_9BURK</name>
<dbReference type="OrthoDB" id="6692778at2"/>
<evidence type="ECO:0000313" key="2">
    <source>
        <dbReference type="EMBL" id="GCL65305.1"/>
    </source>
</evidence>
<protein>
    <recommendedName>
        <fullName evidence="1">N-acetyltransferase domain-containing protein</fullName>
    </recommendedName>
</protein>
<gene>
    <name evidence="2" type="ORF">AQPW35_43860</name>
</gene>
<evidence type="ECO:0000259" key="1">
    <source>
        <dbReference type="PROSITE" id="PS51186"/>
    </source>
</evidence>
<dbReference type="Gene3D" id="3.40.630.30">
    <property type="match status" value="1"/>
</dbReference>
<accession>A0A480AZZ3</accession>
<feature type="domain" description="N-acetyltransferase" evidence="1">
    <location>
        <begin position="13"/>
        <end position="177"/>
    </location>
</feature>
<dbReference type="PROSITE" id="PS51186">
    <property type="entry name" value="GNAT"/>
    <property type="match status" value="1"/>
</dbReference>
<dbReference type="InterPro" id="IPR000182">
    <property type="entry name" value="GNAT_dom"/>
</dbReference>
<keyword evidence="3" id="KW-1185">Reference proteome</keyword>
<dbReference type="AlphaFoldDB" id="A0A480AZZ3"/>
<dbReference type="Proteomes" id="UP000301751">
    <property type="component" value="Unassembled WGS sequence"/>
</dbReference>
<sequence length="198" mass="21427">MAGDTPLFQGRGWRVDALTVDQLPRLQALFDANPGYFQAINGRDAAPDEAQTEFDELPPPHLPFRQRWVAGVHEEAGALVGTLVVVADLGTPGVWHIALLLIDQARHGSGLAAAVVAGLQRWAAARGAQWLRLGVVVGNARAERFWLRQGFQPARLRRGVDTGGRLNDLQVMVKPLAGGTLATYLTLVPRDHPDADLP</sequence>
<dbReference type="CDD" id="cd04301">
    <property type="entry name" value="NAT_SF"/>
    <property type="match status" value="1"/>
</dbReference>
<reference evidence="3" key="1">
    <citation type="submission" date="2019-03" db="EMBL/GenBank/DDBJ databases">
        <title>Aquabacterium pictum sp.nov., the first bacteriochlorophyll a-containing freshwater bacterium in the genus Aquabacterium of the class Betaproteobacteria.</title>
        <authorList>
            <person name="Hirose S."/>
            <person name="Tank M."/>
            <person name="Hara E."/>
            <person name="Tamaki H."/>
            <person name="Takaichi S."/>
            <person name="Haruta S."/>
            <person name="Hanada S."/>
        </authorList>
    </citation>
    <scope>NUCLEOTIDE SEQUENCE [LARGE SCALE GENOMIC DNA]</scope>
    <source>
        <strain evidence="3">W35</strain>
    </source>
</reference>
<dbReference type="Pfam" id="PF00583">
    <property type="entry name" value="Acetyltransf_1"/>
    <property type="match status" value="1"/>
</dbReference>
<comment type="caution">
    <text evidence="2">The sequence shown here is derived from an EMBL/GenBank/DDBJ whole genome shotgun (WGS) entry which is preliminary data.</text>
</comment>
<evidence type="ECO:0000313" key="3">
    <source>
        <dbReference type="Proteomes" id="UP000301751"/>
    </source>
</evidence>
<dbReference type="SUPFAM" id="SSF55729">
    <property type="entry name" value="Acyl-CoA N-acyltransferases (Nat)"/>
    <property type="match status" value="1"/>
</dbReference>
<dbReference type="GO" id="GO:0016747">
    <property type="term" value="F:acyltransferase activity, transferring groups other than amino-acyl groups"/>
    <property type="evidence" value="ECO:0007669"/>
    <property type="project" value="InterPro"/>
</dbReference>
<proteinExistence type="predicted"/>
<dbReference type="RefSeq" id="WP_137735017.1">
    <property type="nucleotide sequence ID" value="NZ_BJCL01000015.1"/>
</dbReference>
<organism evidence="2 3">
    <name type="scientific">Pseudaquabacterium pictum</name>
    <dbReference type="NCBI Taxonomy" id="2315236"/>
    <lineage>
        <taxon>Bacteria</taxon>
        <taxon>Pseudomonadati</taxon>
        <taxon>Pseudomonadota</taxon>
        <taxon>Betaproteobacteria</taxon>
        <taxon>Burkholderiales</taxon>
        <taxon>Sphaerotilaceae</taxon>
        <taxon>Pseudaquabacterium</taxon>
    </lineage>
</organism>
<dbReference type="InterPro" id="IPR016181">
    <property type="entry name" value="Acyl_CoA_acyltransferase"/>
</dbReference>
<dbReference type="EMBL" id="BJCL01000015">
    <property type="protein sequence ID" value="GCL65305.1"/>
    <property type="molecule type" value="Genomic_DNA"/>
</dbReference>